<dbReference type="PANTHER" id="PTHR24321">
    <property type="entry name" value="DEHYDROGENASES, SHORT CHAIN"/>
    <property type="match status" value="1"/>
</dbReference>
<dbReference type="InterPro" id="IPR036291">
    <property type="entry name" value="NAD(P)-bd_dom_sf"/>
</dbReference>
<dbReference type="Gene3D" id="3.40.50.720">
    <property type="entry name" value="NAD(P)-binding Rossmann-like Domain"/>
    <property type="match status" value="2"/>
</dbReference>
<keyword evidence="2" id="KW-0560">Oxidoreductase</keyword>
<organism evidence="3 4">
    <name type="scientific">Penicillium coprophilum</name>
    <dbReference type="NCBI Taxonomy" id="36646"/>
    <lineage>
        <taxon>Eukaryota</taxon>
        <taxon>Fungi</taxon>
        <taxon>Dikarya</taxon>
        <taxon>Ascomycota</taxon>
        <taxon>Pezizomycotina</taxon>
        <taxon>Eurotiomycetes</taxon>
        <taxon>Eurotiomycetidae</taxon>
        <taxon>Eurotiales</taxon>
        <taxon>Aspergillaceae</taxon>
        <taxon>Penicillium</taxon>
    </lineage>
</organism>
<dbReference type="PRINTS" id="PR00081">
    <property type="entry name" value="GDHRDH"/>
</dbReference>
<dbReference type="InterPro" id="IPR002347">
    <property type="entry name" value="SDR_fam"/>
</dbReference>
<dbReference type="EMBL" id="MDDG01000015">
    <property type="protein sequence ID" value="OQE34927.1"/>
    <property type="molecule type" value="Genomic_DNA"/>
</dbReference>
<evidence type="ECO:0000313" key="3">
    <source>
        <dbReference type="EMBL" id="OQE34927.1"/>
    </source>
</evidence>
<evidence type="ECO:0000256" key="2">
    <source>
        <dbReference type="ARBA" id="ARBA00023002"/>
    </source>
</evidence>
<evidence type="ECO:0000313" key="4">
    <source>
        <dbReference type="Proteomes" id="UP000191500"/>
    </source>
</evidence>
<keyword evidence="4" id="KW-1185">Reference proteome</keyword>
<name>A0A1V6U8X6_9EURO</name>
<protein>
    <submittedName>
        <fullName evidence="3">Uncharacterized protein</fullName>
    </submittedName>
</protein>
<dbReference type="GO" id="GO:0016491">
    <property type="term" value="F:oxidoreductase activity"/>
    <property type="evidence" value="ECO:0007669"/>
    <property type="project" value="UniProtKB-KW"/>
</dbReference>
<gene>
    <name evidence="3" type="ORF">PENCOP_c015G05178</name>
</gene>
<reference evidence="4" key="1">
    <citation type="journal article" date="2017" name="Nat. Microbiol.">
        <title>Global analysis of biosynthetic gene clusters reveals vast potential of secondary metabolite production in Penicillium species.</title>
        <authorList>
            <person name="Nielsen J.C."/>
            <person name="Grijseels S."/>
            <person name="Prigent S."/>
            <person name="Ji B."/>
            <person name="Dainat J."/>
            <person name="Nielsen K.F."/>
            <person name="Frisvad J.C."/>
            <person name="Workman M."/>
            <person name="Nielsen J."/>
        </authorList>
    </citation>
    <scope>NUCLEOTIDE SEQUENCE [LARGE SCALE GENOMIC DNA]</scope>
    <source>
        <strain evidence="4">IBT 31321</strain>
    </source>
</reference>
<evidence type="ECO:0000256" key="1">
    <source>
        <dbReference type="ARBA" id="ARBA00006484"/>
    </source>
</evidence>
<dbReference type="PANTHER" id="PTHR24321:SF8">
    <property type="entry name" value="ESTRADIOL 17-BETA-DEHYDROGENASE 8-RELATED"/>
    <property type="match status" value="1"/>
</dbReference>
<dbReference type="Proteomes" id="UP000191500">
    <property type="component" value="Unassembled WGS sequence"/>
</dbReference>
<proteinExistence type="inferred from homology"/>
<accession>A0A1V6U8X6</accession>
<dbReference type="AlphaFoldDB" id="A0A1V6U8X6"/>
<comment type="caution">
    <text evidence="3">The sequence shown here is derived from an EMBL/GenBank/DDBJ whole genome shotgun (WGS) entry which is preliminary data.</text>
</comment>
<dbReference type="SUPFAM" id="SSF51735">
    <property type="entry name" value="NAD(P)-binding Rossmann-fold domains"/>
    <property type="match status" value="1"/>
</dbReference>
<dbReference type="Pfam" id="PF13561">
    <property type="entry name" value="adh_short_C2"/>
    <property type="match status" value="1"/>
</dbReference>
<comment type="similarity">
    <text evidence="1">Belongs to the short-chain dehydrogenases/reductases (SDR) family.</text>
</comment>
<dbReference type="STRING" id="36646.A0A1V6U8X6"/>
<sequence>MAPRLLIKICPIPGTGGSMGDAKALKFAQEGAKSIGCDIDTASDAATVEAQLASLAIETYGLIDALYNNAAMAYMSWLDEAKNVYGTAHTVAKGGFTAMTRRLAMEGRNHGLRAKSISQGLIETLQTAPLLVDLDWTANVMQKIMLECSNQPAEISAVASFLASDESSYITAADIRVGGMAA</sequence>